<dbReference type="RefSeq" id="WP_097098111.1">
    <property type="nucleotide sequence ID" value="NZ_OCMY01000002.1"/>
</dbReference>
<evidence type="ECO:0000313" key="1">
    <source>
        <dbReference type="EMBL" id="SOD60343.1"/>
    </source>
</evidence>
<evidence type="ECO:0000313" key="2">
    <source>
        <dbReference type="Proteomes" id="UP000219271"/>
    </source>
</evidence>
<dbReference type="Proteomes" id="UP000219271">
    <property type="component" value="Unassembled WGS sequence"/>
</dbReference>
<sequence length="80" mass="8886">MQQNVGTSSSINDIAAYFNNASLPSQQETLGSIVVEILRSGRNLNRKAICTKLLSRLELASTSDEEHHYHQLIALLFGRD</sequence>
<protein>
    <submittedName>
        <fullName evidence="1">Biofilm development protein YmgB/AriR</fullName>
    </submittedName>
</protein>
<keyword evidence="2" id="KW-1185">Reference proteome</keyword>
<dbReference type="Pfam" id="PF10798">
    <property type="entry name" value="YmgB"/>
    <property type="match status" value="1"/>
</dbReference>
<organism evidence="1 2">
    <name type="scientific">Candidatus Pantoea floridensis</name>
    <dbReference type="NCBI Taxonomy" id="1938870"/>
    <lineage>
        <taxon>Bacteria</taxon>
        <taxon>Pseudomonadati</taxon>
        <taxon>Pseudomonadota</taxon>
        <taxon>Gammaproteobacteria</taxon>
        <taxon>Enterobacterales</taxon>
        <taxon>Erwiniaceae</taxon>
        <taxon>Pantoea</taxon>
    </lineage>
</organism>
<dbReference type="Gene3D" id="1.20.5.5260">
    <property type="match status" value="1"/>
</dbReference>
<dbReference type="OrthoDB" id="6420902at2"/>
<dbReference type="EMBL" id="OCMY01000002">
    <property type="protein sequence ID" value="SOD60343.1"/>
    <property type="molecule type" value="Genomic_DNA"/>
</dbReference>
<name>A0A286DP12_9GAMM</name>
<proteinExistence type="predicted"/>
<dbReference type="AlphaFoldDB" id="A0A286DP12"/>
<reference evidence="2" key="1">
    <citation type="submission" date="2017-09" db="EMBL/GenBank/DDBJ databases">
        <authorList>
            <person name="Varghese N."/>
            <person name="Submissions S."/>
        </authorList>
    </citation>
    <scope>NUCLEOTIDE SEQUENCE [LARGE SCALE GENOMIC DNA]</scope>
    <source>
        <strain evidence="2">JKS000234</strain>
    </source>
</reference>
<dbReference type="GO" id="GO:0071468">
    <property type="term" value="P:cellular response to acidic pH"/>
    <property type="evidence" value="ECO:0007669"/>
    <property type="project" value="InterPro"/>
</dbReference>
<accession>A0A286DP12</accession>
<dbReference type="InterPro" id="IPR024753">
    <property type="entry name" value="AriR"/>
</dbReference>
<gene>
    <name evidence="1" type="ORF">SAMN06273570_4666</name>
</gene>
<dbReference type="NCBIfam" id="NF040640">
    <property type="entry name" value="YcgZ_fam"/>
    <property type="match status" value="1"/>
</dbReference>